<feature type="non-terminal residue" evidence="1">
    <location>
        <position position="1"/>
    </location>
</feature>
<gene>
    <name evidence="1" type="ORF">METZ01_LOCUS166474</name>
</gene>
<dbReference type="AlphaFoldDB" id="A0A382BIF5"/>
<accession>A0A382BIF5</accession>
<evidence type="ECO:0000313" key="1">
    <source>
        <dbReference type="EMBL" id="SVB13620.1"/>
    </source>
</evidence>
<protein>
    <submittedName>
        <fullName evidence="1">Uncharacterized protein</fullName>
    </submittedName>
</protein>
<reference evidence="1" key="1">
    <citation type="submission" date="2018-05" db="EMBL/GenBank/DDBJ databases">
        <authorList>
            <person name="Lanie J.A."/>
            <person name="Ng W.-L."/>
            <person name="Kazmierczak K.M."/>
            <person name="Andrzejewski T.M."/>
            <person name="Davidsen T.M."/>
            <person name="Wayne K.J."/>
            <person name="Tettelin H."/>
            <person name="Glass J.I."/>
            <person name="Rusch D."/>
            <person name="Podicherti R."/>
            <person name="Tsui H.-C.T."/>
            <person name="Winkler M.E."/>
        </authorList>
    </citation>
    <scope>NUCLEOTIDE SEQUENCE</scope>
</reference>
<dbReference type="EMBL" id="UINC01029975">
    <property type="protein sequence ID" value="SVB13620.1"/>
    <property type="molecule type" value="Genomic_DNA"/>
</dbReference>
<organism evidence="1">
    <name type="scientific">marine metagenome</name>
    <dbReference type="NCBI Taxonomy" id="408172"/>
    <lineage>
        <taxon>unclassified sequences</taxon>
        <taxon>metagenomes</taxon>
        <taxon>ecological metagenomes</taxon>
    </lineage>
</organism>
<sequence>ISFYAPADDSQAVEVTLIPPEEGEISIIDFFGSMPLVAHADIKTRINGTAGITGKESQIWGNYKMKLPFAVTMNAPPFIPPTGISKLPEFSPDNRNKIRHSLIHSELATTVENSLPLGGDFAILLSNESFFPKDVTDKALNDSALIDMMISNGIIWDRPIPYADPNGNSYSTDKLYIIDDCDILSPAKDTIPELGINNIYIFNVMNDSSQCVDGARYLVKHSESSEVDTVISYVDTLFRVLLPSPLEYYSDTSTVGHPGQVAVPGLTSYSSVIDTGRIFLLTDYGDHYIVPRFSFNETGDEGVFFSRYDAIDIKSFITFRVASTGVLGPTENDIVLKYPNGGENLVAGTQYDITWETYGDVSTFDVHYASGANPTEDDWEIIVSGHVSNDSITKYPWAWSSANDLYRVRIKDSNSDLQDISGWYFSVVPSQLVNTSDGNEVINKTSDGNEVINNTKMKKPEKLHK</sequence>
<proteinExistence type="predicted"/>
<name>A0A382BIF5_9ZZZZ</name>